<dbReference type="PANTHER" id="PTHR43591">
    <property type="entry name" value="METHYLTRANSFERASE"/>
    <property type="match status" value="1"/>
</dbReference>
<proteinExistence type="predicted"/>
<evidence type="ECO:0000313" key="3">
    <source>
        <dbReference type="Proteomes" id="UP000250043"/>
    </source>
</evidence>
<dbReference type="InterPro" id="IPR029063">
    <property type="entry name" value="SAM-dependent_MTases_sf"/>
</dbReference>
<dbReference type="CDD" id="cd02440">
    <property type="entry name" value="AdoMet_MTases"/>
    <property type="match status" value="1"/>
</dbReference>
<dbReference type="GO" id="GO:0032259">
    <property type="term" value="P:methylation"/>
    <property type="evidence" value="ECO:0007669"/>
    <property type="project" value="UniProtKB-KW"/>
</dbReference>
<dbReference type="PANTHER" id="PTHR43591:SF24">
    <property type="entry name" value="2-METHOXY-6-POLYPRENYL-1,4-BENZOQUINOL METHYLASE, MITOCHONDRIAL"/>
    <property type="match status" value="1"/>
</dbReference>
<organism evidence="2 3">
    <name type="scientific">Obba rivulosa</name>
    <dbReference type="NCBI Taxonomy" id="1052685"/>
    <lineage>
        <taxon>Eukaryota</taxon>
        <taxon>Fungi</taxon>
        <taxon>Dikarya</taxon>
        <taxon>Basidiomycota</taxon>
        <taxon>Agaricomycotina</taxon>
        <taxon>Agaricomycetes</taxon>
        <taxon>Polyporales</taxon>
        <taxon>Gelatoporiaceae</taxon>
        <taxon>Obba</taxon>
    </lineage>
</organism>
<dbReference type="Pfam" id="PF13847">
    <property type="entry name" value="Methyltransf_31"/>
    <property type="match status" value="1"/>
</dbReference>
<reference evidence="2 3" key="1">
    <citation type="submission" date="2016-07" db="EMBL/GenBank/DDBJ databases">
        <title>Draft genome of the white-rot fungus Obba rivulosa 3A-2.</title>
        <authorList>
            <consortium name="DOE Joint Genome Institute"/>
            <person name="Miettinen O."/>
            <person name="Riley R."/>
            <person name="Acob R."/>
            <person name="Barry K."/>
            <person name="Cullen D."/>
            <person name="De Vries R."/>
            <person name="Hainaut M."/>
            <person name="Hatakka A."/>
            <person name="Henrissat B."/>
            <person name="Hilden K."/>
            <person name="Kuo R."/>
            <person name="Labutti K."/>
            <person name="Lipzen A."/>
            <person name="Makela M.R."/>
            <person name="Sandor L."/>
            <person name="Spatafora J.W."/>
            <person name="Grigoriev I.V."/>
            <person name="Hibbett D.S."/>
        </authorList>
    </citation>
    <scope>NUCLEOTIDE SEQUENCE [LARGE SCALE GENOMIC DNA]</scope>
    <source>
        <strain evidence="2 3">3A-2</strain>
    </source>
</reference>
<gene>
    <name evidence="2" type="ORF">OBBRIDRAFT_349638</name>
</gene>
<evidence type="ECO:0000259" key="1">
    <source>
        <dbReference type="Pfam" id="PF13847"/>
    </source>
</evidence>
<accession>A0A8E2B5L9</accession>
<dbReference type="InterPro" id="IPR025714">
    <property type="entry name" value="Methyltranfer_dom"/>
</dbReference>
<keyword evidence="3" id="KW-1185">Reference proteome</keyword>
<name>A0A8E2B5L9_9APHY</name>
<keyword evidence="2" id="KW-0808">Transferase</keyword>
<dbReference type="GO" id="GO:0008168">
    <property type="term" value="F:methyltransferase activity"/>
    <property type="evidence" value="ECO:0007669"/>
    <property type="project" value="UniProtKB-KW"/>
</dbReference>
<sequence length="272" mass="29734">MSQNGKVVYVHDHSEAVLNSHRQRTAENSAAYLLHYIRPDMRILDIGCGPGTITVGLAQRVPQGEAIGLENLPEVLEQARSIAAAQGVTNVKFELGDLKALPYPDDSFDIVHSHQVLQHVADPVAALAEMRRVTKPGGYVATRETDFETMTWFPEVPGMRSAHDMYKKLSASRGCTANAGRELKAWAIKAGFSAANVACSAGTWCYSTPEVIQNFGATWAERITSSSLGKGALAGGFATQEELEEMSKAWREWSTKEEAWYGILHGEIVARK</sequence>
<feature type="domain" description="Methyltransferase" evidence="1">
    <location>
        <begin position="39"/>
        <end position="172"/>
    </location>
</feature>
<evidence type="ECO:0000313" key="2">
    <source>
        <dbReference type="EMBL" id="OCH93157.1"/>
    </source>
</evidence>
<dbReference type="Proteomes" id="UP000250043">
    <property type="component" value="Unassembled WGS sequence"/>
</dbReference>
<dbReference type="OrthoDB" id="10017101at2759"/>
<dbReference type="Gene3D" id="3.40.50.150">
    <property type="entry name" value="Vaccinia Virus protein VP39"/>
    <property type="match status" value="1"/>
</dbReference>
<dbReference type="EMBL" id="KV722358">
    <property type="protein sequence ID" value="OCH93157.1"/>
    <property type="molecule type" value="Genomic_DNA"/>
</dbReference>
<keyword evidence="2" id="KW-0489">Methyltransferase</keyword>
<dbReference type="AlphaFoldDB" id="A0A8E2B5L9"/>
<dbReference type="SUPFAM" id="SSF53335">
    <property type="entry name" value="S-adenosyl-L-methionine-dependent methyltransferases"/>
    <property type="match status" value="1"/>
</dbReference>
<protein>
    <submittedName>
        <fullName evidence="2">S-adenosyl-L-methionine-dependent methyltransferase</fullName>
    </submittedName>
</protein>